<feature type="compositionally biased region" description="Acidic residues" evidence="1">
    <location>
        <begin position="801"/>
        <end position="810"/>
    </location>
</feature>
<dbReference type="EMBL" id="SOZI01000015">
    <property type="protein sequence ID" value="TNY23117.1"/>
    <property type="molecule type" value="Genomic_DNA"/>
</dbReference>
<feature type="compositionally biased region" description="Low complexity" evidence="1">
    <location>
        <begin position="1076"/>
        <end position="1086"/>
    </location>
</feature>
<accession>A0A5C5G1Y6</accession>
<feature type="compositionally biased region" description="Basic and acidic residues" evidence="1">
    <location>
        <begin position="239"/>
        <end position="250"/>
    </location>
</feature>
<gene>
    <name evidence="2" type="ORF">DMC30DRAFT_414463</name>
</gene>
<feature type="region of interest" description="Disordered" evidence="1">
    <location>
        <begin position="795"/>
        <end position="926"/>
    </location>
</feature>
<feature type="compositionally biased region" description="Low complexity" evidence="1">
    <location>
        <begin position="1595"/>
        <end position="1619"/>
    </location>
</feature>
<feature type="compositionally biased region" description="Basic residues" evidence="1">
    <location>
        <begin position="2164"/>
        <end position="2174"/>
    </location>
</feature>
<feature type="compositionally biased region" description="Low complexity" evidence="1">
    <location>
        <begin position="200"/>
        <end position="212"/>
    </location>
</feature>
<feature type="region of interest" description="Disordered" evidence="1">
    <location>
        <begin position="2155"/>
        <end position="2199"/>
    </location>
</feature>
<feature type="compositionally biased region" description="Low complexity" evidence="1">
    <location>
        <begin position="258"/>
        <end position="270"/>
    </location>
</feature>
<feature type="compositionally biased region" description="Basic and acidic residues" evidence="1">
    <location>
        <begin position="984"/>
        <end position="996"/>
    </location>
</feature>
<feature type="compositionally biased region" description="Low complexity" evidence="1">
    <location>
        <begin position="1119"/>
        <end position="1137"/>
    </location>
</feature>
<evidence type="ECO:0000313" key="2">
    <source>
        <dbReference type="EMBL" id="TNY23117.1"/>
    </source>
</evidence>
<evidence type="ECO:0000313" key="3">
    <source>
        <dbReference type="Proteomes" id="UP000311382"/>
    </source>
</evidence>
<feature type="compositionally biased region" description="Low complexity" evidence="1">
    <location>
        <begin position="1677"/>
        <end position="1690"/>
    </location>
</feature>
<feature type="region of interest" description="Disordered" evidence="1">
    <location>
        <begin position="1500"/>
        <end position="1766"/>
    </location>
</feature>
<reference evidence="2 3" key="1">
    <citation type="submission" date="2019-03" db="EMBL/GenBank/DDBJ databases">
        <title>Rhodosporidium diobovatum UCD-FST 08-225 genome sequencing, assembly, and annotation.</title>
        <authorList>
            <person name="Fakankun I.U."/>
            <person name="Fristensky B."/>
            <person name="Levin D.B."/>
        </authorList>
    </citation>
    <scope>NUCLEOTIDE SEQUENCE [LARGE SCALE GENOMIC DNA]</scope>
    <source>
        <strain evidence="2 3">UCD-FST 08-225</strain>
    </source>
</reference>
<feature type="compositionally biased region" description="Acidic residues" evidence="1">
    <location>
        <begin position="625"/>
        <end position="659"/>
    </location>
</feature>
<feature type="compositionally biased region" description="Low complexity" evidence="1">
    <location>
        <begin position="881"/>
        <end position="898"/>
    </location>
</feature>
<proteinExistence type="predicted"/>
<dbReference type="OrthoDB" id="2530500at2759"/>
<evidence type="ECO:0000256" key="1">
    <source>
        <dbReference type="SAM" id="MobiDB-lite"/>
    </source>
</evidence>
<feature type="compositionally biased region" description="Low complexity" evidence="1">
    <location>
        <begin position="1347"/>
        <end position="1378"/>
    </location>
</feature>
<dbReference type="STRING" id="5288.A0A5C5G1Y6"/>
<keyword evidence="3" id="KW-1185">Reference proteome</keyword>
<feature type="region of interest" description="Disordered" evidence="1">
    <location>
        <begin position="500"/>
        <end position="524"/>
    </location>
</feature>
<feature type="compositionally biased region" description="Acidic residues" evidence="1">
    <location>
        <begin position="503"/>
        <end position="519"/>
    </location>
</feature>
<feature type="region of interest" description="Disordered" evidence="1">
    <location>
        <begin position="1230"/>
        <end position="1451"/>
    </location>
</feature>
<feature type="compositionally biased region" description="Low complexity" evidence="1">
    <location>
        <begin position="1402"/>
        <end position="1417"/>
    </location>
</feature>
<feature type="compositionally biased region" description="Low complexity" evidence="1">
    <location>
        <begin position="1007"/>
        <end position="1023"/>
    </location>
</feature>
<feature type="compositionally biased region" description="Low complexity" evidence="1">
    <location>
        <begin position="175"/>
        <end position="184"/>
    </location>
</feature>
<feature type="compositionally biased region" description="Basic and acidic residues" evidence="1">
    <location>
        <begin position="597"/>
        <end position="606"/>
    </location>
</feature>
<feature type="compositionally biased region" description="Acidic residues" evidence="1">
    <location>
        <begin position="376"/>
        <end position="399"/>
    </location>
</feature>
<feature type="compositionally biased region" description="Low complexity" evidence="1">
    <location>
        <begin position="2004"/>
        <end position="2027"/>
    </location>
</feature>
<feature type="compositionally biased region" description="Basic and acidic residues" evidence="1">
    <location>
        <begin position="940"/>
        <end position="956"/>
    </location>
</feature>
<sequence>MSTYGTLQQHRRARPTQPPTDGPSLLAASTPLRTPSALRPALFHPRASVPVTLTPTTAVAYAPSPARASLPLAHSPPHRNPFEALPASAFDSFVSNLTTSIRAALEPSPEQRRQLPSERRRRDREEHAREREEARRERERRAAERAEEQEREERELHEEQEREERDVFGEVKELPPAVTAPASDADADAGADEPIVADFASPSPSRSPSAAPLEMREASSALSRTPLFVPHSAGTTSASDHEQEHDDREGTYGLDTTAGSSSPFASRAASPDGAVEGAPGDEYAEYLHNEAEQPQAVELELEHEPEQVWDEDAIGEGIEEVDRATADADDDSDVEVNGAFRDPFGRPLHHDVEGEDEDDQEEEEGEYGSAPSEYGYAEEDVAASDDIDTDIGVDVDPGTEDASARTLPPSAADSPAPNPADAPSWSPAPSAVEPAATAATPVEYPSDGATKRTKGGTELLELGSSSDLESEAEPEAEGAPARRPRPRRAVYGDAGLQHAVEEFEREEDPALELEEEEERGEAAVEQPHVDAAMLDALPPWLTAGVVGAEPTLPEGCPPAVAELDIDIDVEAEAEEGGGVSSAAWADVEDEGEEEGEGEYRDSHGDEWYGEGMPGDEVEMGREGSGEEGEEQELVGEEEDAVMADGEAEVEEEDMGDEEPAPQYGEELVEVEQARNPLEGVYADEDSEDLRPRIPYEAKGKARAPPTPSDLSRRGSRSPSTSRSPSPFDLDIAISRWVAFGATELPRHSPSELIQLRDQFLLQLVRAVESDTADEPIGLFIQRQVRDVEEVFTEMTGRPIDLSDDEDDDDGAREAAVAEGHGERDREDLVLSDGSDDVEQRGRIDHAEPNDDDDEEGETYALPGSPLSTRTMSSSSPPPAPASRSRSATPAASASGSASDAEDPADRSAYFPDLADEPAGAASAAAEARLAEIASELVEMRGDGFDGGLRVERSAMEEEHEAEEAELWQAADEGDRLQGDVQVDDGSRSDNEQADNRQDDDDDDVLIVEATSFTETVEVTETLEPSVDASLPQTALDAPPSSSPRDAGIADADEPALEREAEAIEVEQDEPASAVGPEQEVVPQPVEAETVAGPESPVAHDAELLPAPEADRPVAPSAPPHASFAPSAPLDAAADSPLVPSTREAESTGDPRIPSSTIAAPHFSSHFKLEDRPAMSLTSPLPYPPVRAEHSVDSPVHSDDNLDDQVDEAPIRVGVTDDEMRDGAFVGRLVPLASMQDGSPTRAKEARDLPDGGEGESEPAQGGLTILDDDASFPPSRPGEPEALVAPPQVPHGQGHERVVLGATPPPADYEADEQHLPIVDGVAPPQNLAIVPESAPRTPPPAPAPEPARQVAQPPAEMSSASAAEEPAAPLASYAPSAPVGPVFNADYAPSAPEVSNDDNDSLAVPRSALSPPALSSHFAVAPGPTPALDSPLPYPPVHTEHSVDSPVHSGDERVDLVDEAPIRVGVAPDEMQDESLVGRARPLGGAVDASAAGIALAHEQEDAEMGGEETGEGGLLIIDDDELAPFEQQADGQDASPVDLVSPVEAERIVVGATPPPAAEPADEEPPIVDGVAPPQNPSLLPEPAPPSPPTLGDALADAEVAAPSSAHAASSAEPQAVDEVRFEDFVELDSSSEDDDDDGDSDEEVLLSLVPNRSTRQSPQAGEPAPVGPVLGLPAGEEVGAGEATAPLADEDDDEAASPAPPSSDDGGMTDEPALEGETVQETAVDLLEAGEVDAAREAEGPRAPSQAPSSEPLSYRSEDDVDDLVFLEPERGDGYDEQDDLADSSLHIHGVTEPGEWDPSDAIRFGGAAEEPVEEQEAAVRGSSVVEVDTDGEAMQPSEVVSVRGASASSDRDHAQLDVQALDSSIAPESADEEASFSAEPAQAEQDGDQDAATHPASPHSSPRPPTQQAAVDKSVEAIKAQATPRRTRSAGGSAPVPFVKLPSPARRSNRLSSVPATPAEPSGSSSKPETPAAGKRSRKDEAAAAPSSSAKRARRSLPQSLAASASDSESEIVAAIQPSATAQARHHHHAAAADEPQRSKDAPITRSHCAWVRLRIRSREGPRAPPYLFQLPSCALVAPIARETIRAFDVENLGVVDESDGCEGIQLGGHADADDFAAKSLHEALVPHRDVLAAIRRIAGKDLWHEGACEVLPREEKHSPKGGKGKGKKRAAGDAALEEGATPGSASKSASKRRK</sequence>
<feature type="compositionally biased region" description="Low complexity" evidence="1">
    <location>
        <begin position="458"/>
        <end position="467"/>
    </location>
</feature>
<organism evidence="2 3">
    <name type="scientific">Rhodotorula diobovata</name>
    <dbReference type="NCBI Taxonomy" id="5288"/>
    <lineage>
        <taxon>Eukaryota</taxon>
        <taxon>Fungi</taxon>
        <taxon>Dikarya</taxon>
        <taxon>Basidiomycota</taxon>
        <taxon>Pucciniomycotina</taxon>
        <taxon>Microbotryomycetes</taxon>
        <taxon>Sporidiobolales</taxon>
        <taxon>Sporidiobolaceae</taxon>
        <taxon>Rhodotorula</taxon>
    </lineage>
</organism>
<feature type="compositionally biased region" description="Low complexity" evidence="1">
    <location>
        <begin position="916"/>
        <end position="926"/>
    </location>
</feature>
<feature type="compositionally biased region" description="Low complexity" evidence="1">
    <location>
        <begin position="408"/>
        <end position="445"/>
    </location>
</feature>
<protein>
    <submittedName>
        <fullName evidence="2">Uncharacterized protein</fullName>
    </submittedName>
</protein>
<dbReference type="Proteomes" id="UP000311382">
    <property type="component" value="Unassembled WGS sequence"/>
</dbReference>
<feature type="region of interest" description="Disordered" evidence="1">
    <location>
        <begin position="101"/>
        <end position="488"/>
    </location>
</feature>
<feature type="compositionally biased region" description="Acidic residues" evidence="1">
    <location>
        <begin position="586"/>
        <end position="596"/>
    </location>
</feature>
<feature type="region of interest" description="Disordered" evidence="1">
    <location>
        <begin position="940"/>
        <end position="1214"/>
    </location>
</feature>
<feature type="region of interest" description="Disordered" evidence="1">
    <location>
        <begin position="1792"/>
        <end position="2048"/>
    </location>
</feature>
<name>A0A5C5G1Y6_9BASI</name>
<feature type="compositionally biased region" description="Basic and acidic residues" evidence="1">
    <location>
        <begin position="109"/>
        <end position="173"/>
    </location>
</feature>
<feature type="compositionally biased region" description="Low complexity" evidence="1">
    <location>
        <begin position="1879"/>
        <end position="1904"/>
    </location>
</feature>
<feature type="compositionally biased region" description="Acidic residues" evidence="1">
    <location>
        <begin position="1627"/>
        <end position="1647"/>
    </location>
</feature>
<feature type="compositionally biased region" description="Acidic residues" evidence="1">
    <location>
        <begin position="307"/>
        <end position="319"/>
    </location>
</feature>
<feature type="compositionally biased region" description="Basic and acidic residues" evidence="1">
    <location>
        <begin position="819"/>
        <end position="828"/>
    </location>
</feature>
<feature type="compositionally biased region" description="Pro residues" evidence="1">
    <location>
        <begin position="1337"/>
        <end position="1346"/>
    </location>
</feature>
<feature type="region of interest" description="Disordered" evidence="1">
    <location>
        <begin position="568"/>
        <end position="727"/>
    </location>
</feature>
<comment type="caution">
    <text evidence="2">The sequence shown here is derived from an EMBL/GenBank/DDBJ whole genome shotgun (WGS) entry which is preliminary data.</text>
</comment>
<feature type="compositionally biased region" description="Basic and acidic residues" evidence="1">
    <location>
        <begin position="1439"/>
        <end position="1451"/>
    </location>
</feature>
<feature type="compositionally biased region" description="Low complexity" evidence="1">
    <location>
        <begin position="864"/>
        <end position="874"/>
    </location>
</feature>
<feature type="region of interest" description="Disordered" evidence="1">
    <location>
        <begin position="1"/>
        <end position="33"/>
    </location>
</feature>
<feature type="compositionally biased region" description="Basic and acidic residues" evidence="1">
    <location>
        <begin position="837"/>
        <end position="848"/>
    </location>
</feature>
<feature type="compositionally biased region" description="Acidic residues" evidence="1">
    <location>
        <begin position="1502"/>
        <end position="1512"/>
    </location>
</feature>
<feature type="compositionally biased region" description="Acidic residues" evidence="1">
    <location>
        <begin position="353"/>
        <end position="366"/>
    </location>
</feature>
<feature type="compositionally biased region" description="Basic and acidic residues" evidence="1">
    <location>
        <begin position="688"/>
        <end position="699"/>
    </location>
</feature>
<feature type="compositionally biased region" description="Basic and acidic residues" evidence="1">
    <location>
        <begin position="2035"/>
        <end position="2047"/>
    </location>
</feature>
<feature type="compositionally biased region" description="Low complexity" evidence="1">
    <location>
        <begin position="716"/>
        <end position="726"/>
    </location>
</feature>
<feature type="compositionally biased region" description="Polar residues" evidence="1">
    <location>
        <begin position="1653"/>
        <end position="1662"/>
    </location>
</feature>
<feature type="compositionally biased region" description="Pro residues" evidence="1">
    <location>
        <begin position="1576"/>
        <end position="1591"/>
    </location>
</feature>
<feature type="compositionally biased region" description="Basic and acidic residues" evidence="1">
    <location>
        <begin position="1186"/>
        <end position="1199"/>
    </location>
</feature>